<dbReference type="AlphaFoldDB" id="A0A2T2WMU6"/>
<keyword evidence="1" id="KW-0540">Nuclease</keyword>
<gene>
    <name evidence="1" type="ORF">C7B43_19980</name>
</gene>
<organism evidence="1 2">
    <name type="scientific">Sulfobacillus benefaciens</name>
    <dbReference type="NCBI Taxonomy" id="453960"/>
    <lineage>
        <taxon>Bacteria</taxon>
        <taxon>Bacillati</taxon>
        <taxon>Bacillota</taxon>
        <taxon>Clostridia</taxon>
        <taxon>Eubacteriales</taxon>
        <taxon>Clostridiales Family XVII. Incertae Sedis</taxon>
        <taxon>Sulfobacillus</taxon>
    </lineage>
</organism>
<evidence type="ECO:0000313" key="2">
    <source>
        <dbReference type="Proteomes" id="UP000242699"/>
    </source>
</evidence>
<protein>
    <submittedName>
        <fullName evidence="1">HNH endonuclease</fullName>
    </submittedName>
</protein>
<sequence length="236" mass="27167">MNEYPQWFLDGINQINNTRARRVIQHILDHGQVTTEELREIYGYDHPPRGRADVIEHGIPVKSTMVKSSRGRNIAAYSFGDLSTIKRILPTGRRQFPKRLRNAVTQSTGYRCAVCMTSGSLQIDHRIPFLVAGESEAMEVQYFMPLCGSCQRAKSWSCEHCPNLEESNTDTCTTCYWAHPENYKHVATRPMRRMDLEWVDSEVIDYEVLHEQAAETPMPDFVKRILGAYAHQHKPL</sequence>
<name>A0A2T2WMU6_9FIRM</name>
<reference evidence="1 2" key="1">
    <citation type="journal article" date="2014" name="BMC Genomics">
        <title>Comparison of environmental and isolate Sulfobacillus genomes reveals diverse carbon, sulfur, nitrogen, and hydrogen metabolisms.</title>
        <authorList>
            <person name="Justice N.B."/>
            <person name="Norman A."/>
            <person name="Brown C.T."/>
            <person name="Singh A."/>
            <person name="Thomas B.C."/>
            <person name="Banfield J.F."/>
        </authorList>
    </citation>
    <scope>NUCLEOTIDE SEQUENCE [LARGE SCALE GENOMIC DNA]</scope>
    <source>
        <strain evidence="1">AMDSBA1</strain>
    </source>
</reference>
<dbReference type="EMBL" id="PXYT01000092">
    <property type="protein sequence ID" value="PSR23565.1"/>
    <property type="molecule type" value="Genomic_DNA"/>
</dbReference>
<comment type="caution">
    <text evidence="1">The sequence shown here is derived from an EMBL/GenBank/DDBJ whole genome shotgun (WGS) entry which is preliminary data.</text>
</comment>
<evidence type="ECO:0000313" key="1">
    <source>
        <dbReference type="EMBL" id="PSR23565.1"/>
    </source>
</evidence>
<accession>A0A2T2WMU6</accession>
<dbReference type="Gene3D" id="1.10.30.50">
    <property type="match status" value="1"/>
</dbReference>
<dbReference type="Proteomes" id="UP000242699">
    <property type="component" value="Unassembled WGS sequence"/>
</dbReference>
<proteinExistence type="predicted"/>
<keyword evidence="1" id="KW-0378">Hydrolase</keyword>
<dbReference type="SUPFAM" id="SSF57850">
    <property type="entry name" value="RING/U-box"/>
    <property type="match status" value="1"/>
</dbReference>
<dbReference type="GO" id="GO:0004519">
    <property type="term" value="F:endonuclease activity"/>
    <property type="evidence" value="ECO:0007669"/>
    <property type="project" value="UniProtKB-KW"/>
</dbReference>
<keyword evidence="1" id="KW-0255">Endonuclease</keyword>